<keyword evidence="12 18" id="KW-0675">Receptor</keyword>
<dbReference type="Pfam" id="PF00593">
    <property type="entry name" value="TonB_dep_Rec_b-barrel"/>
    <property type="match status" value="1"/>
</dbReference>
<keyword evidence="4 14" id="KW-1134">Transmembrane beta strand</keyword>
<dbReference type="InterPro" id="IPR010917">
    <property type="entry name" value="TonB_rcpt_CS"/>
</dbReference>
<comment type="similarity">
    <text evidence="2 14 15">Belongs to the TonB-dependent receptor family.</text>
</comment>
<evidence type="ECO:0000256" key="3">
    <source>
        <dbReference type="ARBA" id="ARBA00022448"/>
    </source>
</evidence>
<evidence type="ECO:0000256" key="14">
    <source>
        <dbReference type="PROSITE-ProRule" id="PRU01360"/>
    </source>
</evidence>
<evidence type="ECO:0000256" key="15">
    <source>
        <dbReference type="RuleBase" id="RU003357"/>
    </source>
</evidence>
<keyword evidence="19" id="KW-1185">Reference proteome</keyword>
<dbReference type="InterPro" id="IPR039426">
    <property type="entry name" value="TonB-dep_rcpt-like"/>
</dbReference>
<evidence type="ECO:0000256" key="6">
    <source>
        <dbReference type="ARBA" id="ARBA00022692"/>
    </source>
</evidence>
<evidence type="ECO:0000256" key="1">
    <source>
        <dbReference type="ARBA" id="ARBA00004571"/>
    </source>
</evidence>
<dbReference type="Pfam" id="PF07715">
    <property type="entry name" value="Plug"/>
    <property type="match status" value="1"/>
</dbReference>
<evidence type="ECO:0000256" key="5">
    <source>
        <dbReference type="ARBA" id="ARBA00022496"/>
    </source>
</evidence>
<dbReference type="InterPro" id="IPR013784">
    <property type="entry name" value="Carb-bd-like_fold"/>
</dbReference>
<dbReference type="NCBIfam" id="TIGR01783">
    <property type="entry name" value="TonB-siderophor"/>
    <property type="match status" value="1"/>
</dbReference>
<keyword evidence="7" id="KW-0732">Signal</keyword>
<dbReference type="InterPro" id="IPR000531">
    <property type="entry name" value="Beta-barrel_TonB"/>
</dbReference>
<dbReference type="PANTHER" id="PTHR32552">
    <property type="entry name" value="FERRICHROME IRON RECEPTOR-RELATED"/>
    <property type="match status" value="1"/>
</dbReference>
<feature type="domain" description="TonB-dependent receptor-like beta-barrel" evidence="16">
    <location>
        <begin position="325"/>
        <end position="756"/>
    </location>
</feature>
<dbReference type="EMBL" id="JAUKPO010000005">
    <property type="protein sequence ID" value="MDO1446849.1"/>
    <property type="molecule type" value="Genomic_DNA"/>
</dbReference>
<dbReference type="InterPro" id="IPR036942">
    <property type="entry name" value="Beta-barrel_TonB_sf"/>
</dbReference>
<dbReference type="Gene3D" id="2.170.130.10">
    <property type="entry name" value="TonB-dependent receptor, plug domain"/>
    <property type="match status" value="1"/>
</dbReference>
<dbReference type="Gene3D" id="2.60.40.1120">
    <property type="entry name" value="Carboxypeptidase-like, regulatory domain"/>
    <property type="match status" value="1"/>
</dbReference>
<dbReference type="PROSITE" id="PS52016">
    <property type="entry name" value="TONB_DEPENDENT_REC_3"/>
    <property type="match status" value="1"/>
</dbReference>
<keyword evidence="3 14" id="KW-0813">Transport</keyword>
<dbReference type="CDD" id="cd01347">
    <property type="entry name" value="ligand_gated_channel"/>
    <property type="match status" value="1"/>
</dbReference>
<evidence type="ECO:0000259" key="16">
    <source>
        <dbReference type="Pfam" id="PF00593"/>
    </source>
</evidence>
<keyword evidence="13 14" id="KW-0998">Cell outer membrane</keyword>
<evidence type="ECO:0000256" key="11">
    <source>
        <dbReference type="ARBA" id="ARBA00023136"/>
    </source>
</evidence>
<comment type="caution">
    <text evidence="18">The sequence shown here is derived from an EMBL/GenBank/DDBJ whole genome shotgun (WGS) entry which is preliminary data.</text>
</comment>
<dbReference type="SUPFAM" id="SSF56935">
    <property type="entry name" value="Porins"/>
    <property type="match status" value="1"/>
</dbReference>
<dbReference type="PANTHER" id="PTHR32552:SF68">
    <property type="entry name" value="FERRICHROME OUTER MEMBRANE TRANSPORTER_PHAGE RECEPTOR"/>
    <property type="match status" value="1"/>
</dbReference>
<keyword evidence="9" id="KW-0406">Ion transport</keyword>
<feature type="domain" description="TonB-dependent receptor plug" evidence="17">
    <location>
        <begin position="143"/>
        <end position="240"/>
    </location>
</feature>
<reference evidence="18" key="1">
    <citation type="submission" date="2023-07" db="EMBL/GenBank/DDBJ databases">
        <title>The genome sequence of Rhodocytophaga aerolata KACC 12507.</title>
        <authorList>
            <person name="Zhang X."/>
        </authorList>
    </citation>
    <scope>NUCLEOTIDE SEQUENCE</scope>
    <source>
        <strain evidence="18">KACC 12507</strain>
    </source>
</reference>
<evidence type="ECO:0000256" key="12">
    <source>
        <dbReference type="ARBA" id="ARBA00023170"/>
    </source>
</evidence>
<keyword evidence="5" id="KW-0410">Iron transport</keyword>
<name>A0ABT8R428_9BACT</name>
<evidence type="ECO:0000256" key="10">
    <source>
        <dbReference type="ARBA" id="ARBA00023077"/>
    </source>
</evidence>
<keyword evidence="11 14" id="KW-0472">Membrane</keyword>
<evidence type="ECO:0000256" key="4">
    <source>
        <dbReference type="ARBA" id="ARBA00022452"/>
    </source>
</evidence>
<protein>
    <submittedName>
        <fullName evidence="18">TonB-dependent receptor</fullName>
    </submittedName>
</protein>
<dbReference type="InterPro" id="IPR037066">
    <property type="entry name" value="Plug_dom_sf"/>
</dbReference>
<comment type="subcellular location">
    <subcellularLocation>
        <location evidence="1 14">Cell outer membrane</location>
        <topology evidence="1 14">Multi-pass membrane protein</topology>
    </subcellularLocation>
</comment>
<evidence type="ECO:0000256" key="7">
    <source>
        <dbReference type="ARBA" id="ARBA00022729"/>
    </source>
</evidence>
<evidence type="ECO:0000256" key="8">
    <source>
        <dbReference type="ARBA" id="ARBA00023004"/>
    </source>
</evidence>
<evidence type="ECO:0000256" key="13">
    <source>
        <dbReference type="ARBA" id="ARBA00023237"/>
    </source>
</evidence>
<evidence type="ECO:0000259" key="17">
    <source>
        <dbReference type="Pfam" id="PF07715"/>
    </source>
</evidence>
<evidence type="ECO:0000256" key="2">
    <source>
        <dbReference type="ARBA" id="ARBA00009810"/>
    </source>
</evidence>
<accession>A0ABT8R428</accession>
<dbReference type="RefSeq" id="WP_302037653.1">
    <property type="nucleotide sequence ID" value="NZ_JAUKPO010000005.1"/>
</dbReference>
<evidence type="ECO:0000256" key="9">
    <source>
        <dbReference type="ARBA" id="ARBA00023065"/>
    </source>
</evidence>
<gene>
    <name evidence="18" type="ORF">Q0590_11330</name>
</gene>
<evidence type="ECO:0000313" key="18">
    <source>
        <dbReference type="EMBL" id="MDO1446849.1"/>
    </source>
</evidence>
<dbReference type="Proteomes" id="UP001168528">
    <property type="component" value="Unassembled WGS sequence"/>
</dbReference>
<evidence type="ECO:0000313" key="19">
    <source>
        <dbReference type="Proteomes" id="UP001168528"/>
    </source>
</evidence>
<dbReference type="PROSITE" id="PS01156">
    <property type="entry name" value="TONB_DEPENDENT_REC_2"/>
    <property type="match status" value="1"/>
</dbReference>
<dbReference type="InterPro" id="IPR010105">
    <property type="entry name" value="TonB_sidphr_rcpt"/>
</dbReference>
<organism evidence="18 19">
    <name type="scientific">Rhodocytophaga aerolata</name>
    <dbReference type="NCBI Taxonomy" id="455078"/>
    <lineage>
        <taxon>Bacteria</taxon>
        <taxon>Pseudomonadati</taxon>
        <taxon>Bacteroidota</taxon>
        <taxon>Cytophagia</taxon>
        <taxon>Cytophagales</taxon>
        <taxon>Rhodocytophagaceae</taxon>
        <taxon>Rhodocytophaga</taxon>
    </lineage>
</organism>
<proteinExistence type="inferred from homology"/>
<dbReference type="Gene3D" id="2.40.170.20">
    <property type="entry name" value="TonB-dependent receptor, beta-barrel domain"/>
    <property type="match status" value="1"/>
</dbReference>
<keyword evidence="10 15" id="KW-0798">TonB box</keyword>
<keyword evidence="6 14" id="KW-0812">Transmembrane</keyword>
<dbReference type="InterPro" id="IPR012910">
    <property type="entry name" value="Plug_dom"/>
</dbReference>
<dbReference type="SUPFAM" id="SSF49452">
    <property type="entry name" value="Starch-binding domain-like"/>
    <property type="match status" value="1"/>
</dbReference>
<keyword evidence="8" id="KW-0408">Iron</keyword>
<sequence length="789" mass="88052">MKAHLNKPKILRLFALILFQTITYYTIAQSGQGTISGSIQNTENQPLEGINVGLQGTTFGNSTDEQGRFEIRNVAEGTYTLVASGVGYSASKQNVTVVRGKTTRLELQLNESTQQLSEIVVSGAANTYIANSPSPSLRLQTPILETPQNIQVITGQVLADQQIFDMLEGVSRNVSGVTKLEHWDNYARLNMRGSRIAPFRNGMNVQSSWGPLAEDMSMVERIEFVKGPAGFMMANGEPSGFYNVVTKKPTGLTRGAATLTVGSFDTYRATTDLDGKLSKDGKLLYRLNLMGQLRGSHRDFEYTNRYTIAPVIKYQLNERTSLTAEYTYQYAQMSAIGSAYVFSANGYGDLPRNATIAEPNLDPSVMNDHSSFLILEHKLSDTWKVTGQLAYFNYNQIGSSLWIDSVRTNGDLYRSVSSWDAFNEGKFGQIFVNGEVKTGPINHRILGGLDLGNKRYIADWNQSFSLNGYERFNIYNPVYSVPMDSLPQFDRSRSLRQRAGANILSQSYSGLYLQDEFRFWGDRIRLTLAGRLTSAKDSQYGSGTDETVFTPRVGISGSINKQTTVYALYDQAFVPQAGADFSGKAFDPITGNNLEAGLKKDWLGGRWNSTLSFYRIIKNNVLTTDPEHINFSTQLGQTQTQGVEVDVRGEIVRGLNLTLNYAYTDSKVTEDTNPENIGNAVPGATKHITNSWLSYRLGHGTFKGIGVSLGYQWQLERSSWFIFDGSESSLPDYFRMDGAISWQNDKFNIALNVNNILNEYLFSGSPYGSYYYWQTEAPRNFRLTLGYKF</sequence>
<dbReference type="Pfam" id="PF13715">
    <property type="entry name" value="CarbopepD_reg_2"/>
    <property type="match status" value="1"/>
</dbReference>